<proteinExistence type="predicted"/>
<dbReference type="EMBL" id="VXKE01000014">
    <property type="protein sequence ID" value="KAA8709569.1"/>
    <property type="molecule type" value="Genomic_DNA"/>
</dbReference>
<dbReference type="RefSeq" id="WP_150337282.1">
    <property type="nucleotide sequence ID" value="NZ_JAERIX010000046.1"/>
</dbReference>
<name>A0A5M9QNF2_9HELI</name>
<evidence type="ECO:0008006" key="3">
    <source>
        <dbReference type="Google" id="ProtNLM"/>
    </source>
</evidence>
<organism evidence="1 2">
    <name type="scientific">Helicobacter canis</name>
    <dbReference type="NCBI Taxonomy" id="29419"/>
    <lineage>
        <taxon>Bacteria</taxon>
        <taxon>Pseudomonadati</taxon>
        <taxon>Campylobacterota</taxon>
        <taxon>Epsilonproteobacteria</taxon>
        <taxon>Campylobacterales</taxon>
        <taxon>Helicobacteraceae</taxon>
        <taxon>Helicobacter</taxon>
    </lineage>
</organism>
<comment type="caution">
    <text evidence="1">The sequence shown here is derived from an EMBL/GenBank/DDBJ whole genome shotgun (WGS) entry which is preliminary data.</text>
</comment>
<gene>
    <name evidence="1" type="ORF">F4V45_04630</name>
</gene>
<dbReference type="Proteomes" id="UP000323707">
    <property type="component" value="Unassembled WGS sequence"/>
</dbReference>
<protein>
    <recommendedName>
        <fullName evidence="3">Outer membrane protein</fullName>
    </recommendedName>
</protein>
<dbReference type="AlphaFoldDB" id="A0A5M9QNF2"/>
<reference evidence="1 2" key="1">
    <citation type="submission" date="2019-09" db="EMBL/GenBank/DDBJ databases">
        <title>Draft genome sequence of various Type strains from the CCUG.</title>
        <authorList>
            <person name="Pineiro-Iglesias B."/>
            <person name="Tunovic T."/>
            <person name="Unosson C."/>
            <person name="Inganas E."/>
            <person name="Ohlen M."/>
            <person name="Cardew S."/>
            <person name="Jensie-Markopoulos S."/>
            <person name="Salva-Serra F."/>
            <person name="Jaen-Luchoro D."/>
            <person name="Karlsson R."/>
            <person name="Svensson-Stadler L."/>
            <person name="Chun J."/>
            <person name="Moore E."/>
        </authorList>
    </citation>
    <scope>NUCLEOTIDE SEQUENCE [LARGE SCALE GENOMIC DNA]</scope>
    <source>
        <strain evidence="1 2">CCUG 32756T</strain>
    </source>
</reference>
<evidence type="ECO:0000313" key="1">
    <source>
        <dbReference type="EMBL" id="KAA8709569.1"/>
    </source>
</evidence>
<accession>A0A5M9QNF2</accession>
<evidence type="ECO:0000313" key="2">
    <source>
        <dbReference type="Proteomes" id="UP000323707"/>
    </source>
</evidence>
<sequence length="206" mass="22130">MTRETTRGRASGFRQGISRGAAMLCVLCVSFVGLSAREWDSSSRFALGIYANTGASMGGGLELGISLYQGQVVQLRNTLSLESKAAKLLQDESFDTNILGFYEKLSLGIFGGGGISSYIGLPYFRPYLFVGAGFGLVSVRTSSFAQAPYYWEVSGGLGHEFISKSGHGAFFELGGGVARLTQALLEQRADALGGMFKVLLGYRYFF</sequence>